<name>A0A1H9PXD8_9BURK</name>
<sequence>MRPFSIRLFSPSGAPDGILVASRDDWPGRAVIFPRSLAGEVKGRKEYQQPGVYLLVGSKRMYIGEGDPVGDRIDSHVKHKDFWRKGVFFTAEGGRLNKAHVQHLESRLISLAKYANRVPLDNVNQPTVPALSEEDTAFTENFLHEILLMLPLLGFWQLSEDEDTDEAQEDAEASAQGDEASVGSTGKRAALYSSIPKGLQFKLTARNADAALEVVEGGVVIKKGSRVADPVAERFELDAPSYAALRRQLCESNVIAQTAGGWIFTKDQFFSSGSAAAAVARGAISNADWWKGSQGKSLGDYIREVKAKA</sequence>
<feature type="region of interest" description="Disordered" evidence="1">
    <location>
        <begin position="161"/>
        <end position="182"/>
    </location>
</feature>
<dbReference type="Proteomes" id="UP000199766">
    <property type="component" value="Unassembled WGS sequence"/>
</dbReference>
<dbReference type="EMBL" id="FOGD01000009">
    <property type="protein sequence ID" value="SER52439.1"/>
    <property type="molecule type" value="Genomic_DNA"/>
</dbReference>
<feature type="compositionally biased region" description="Acidic residues" evidence="1">
    <location>
        <begin position="161"/>
        <end position="172"/>
    </location>
</feature>
<dbReference type="OrthoDB" id="2656488at2"/>
<reference evidence="2 3" key="1">
    <citation type="submission" date="2016-10" db="EMBL/GenBank/DDBJ databases">
        <authorList>
            <person name="de Groot N.N."/>
        </authorList>
    </citation>
    <scope>NUCLEOTIDE SEQUENCE [LARGE SCALE GENOMIC DNA]</scope>
    <source>
        <strain evidence="2 3">ATCC 35958</strain>
    </source>
</reference>
<protein>
    <recommendedName>
        <fullName evidence="4">DUF4357 domain-containing protein</fullName>
    </recommendedName>
</protein>
<keyword evidence="3" id="KW-1185">Reference proteome</keyword>
<accession>A0A1H9PXD8</accession>
<gene>
    <name evidence="2" type="ORF">SAMN02982919_02543</name>
</gene>
<dbReference type="AlphaFoldDB" id="A0A1H9PXD8"/>
<evidence type="ECO:0000256" key="1">
    <source>
        <dbReference type="SAM" id="MobiDB-lite"/>
    </source>
</evidence>
<organism evidence="2 3">
    <name type="scientific">Giesbergeria anulus</name>
    <dbReference type="NCBI Taxonomy" id="180197"/>
    <lineage>
        <taxon>Bacteria</taxon>
        <taxon>Pseudomonadati</taxon>
        <taxon>Pseudomonadota</taxon>
        <taxon>Betaproteobacteria</taxon>
        <taxon>Burkholderiales</taxon>
        <taxon>Comamonadaceae</taxon>
        <taxon>Giesbergeria</taxon>
    </lineage>
</organism>
<dbReference type="STRING" id="180197.SAMN02982919_02543"/>
<evidence type="ECO:0000313" key="2">
    <source>
        <dbReference type="EMBL" id="SER52439.1"/>
    </source>
</evidence>
<evidence type="ECO:0008006" key="4">
    <source>
        <dbReference type="Google" id="ProtNLM"/>
    </source>
</evidence>
<proteinExistence type="predicted"/>
<evidence type="ECO:0000313" key="3">
    <source>
        <dbReference type="Proteomes" id="UP000199766"/>
    </source>
</evidence>
<dbReference type="CDD" id="cd10447">
    <property type="entry name" value="GIY-YIG_unchar_2"/>
    <property type="match status" value="1"/>
</dbReference>